<dbReference type="Pfam" id="PF10685">
    <property type="entry name" value="KGG"/>
    <property type="match status" value="1"/>
</dbReference>
<feature type="compositionally biased region" description="Basic and acidic residues" evidence="1">
    <location>
        <begin position="39"/>
        <end position="49"/>
    </location>
</feature>
<proteinExistence type="predicted"/>
<evidence type="ECO:0000256" key="1">
    <source>
        <dbReference type="SAM" id="MobiDB-lite"/>
    </source>
</evidence>
<comment type="caution">
    <text evidence="2">The sequence shown here is derived from an EMBL/GenBank/DDBJ whole genome shotgun (WGS) entry which is preliminary data.</text>
</comment>
<organism evidence="2 3">
    <name type="scientific">Tilletia horrida</name>
    <dbReference type="NCBI Taxonomy" id="155126"/>
    <lineage>
        <taxon>Eukaryota</taxon>
        <taxon>Fungi</taxon>
        <taxon>Dikarya</taxon>
        <taxon>Basidiomycota</taxon>
        <taxon>Ustilaginomycotina</taxon>
        <taxon>Exobasidiomycetes</taxon>
        <taxon>Tilletiales</taxon>
        <taxon>Tilletiaceae</taxon>
        <taxon>Tilletia</taxon>
    </lineage>
</organism>
<dbReference type="AlphaFoldDB" id="A0AAN6GHC9"/>
<dbReference type="InterPro" id="IPR019626">
    <property type="entry name" value="Stress-induced_KGG_rpt"/>
</dbReference>
<evidence type="ECO:0000313" key="2">
    <source>
        <dbReference type="EMBL" id="KAK0540352.1"/>
    </source>
</evidence>
<evidence type="ECO:0008006" key="4">
    <source>
        <dbReference type="Google" id="ProtNLM"/>
    </source>
</evidence>
<gene>
    <name evidence="2" type="ORF">OC842_000540</name>
</gene>
<keyword evidence="3" id="KW-1185">Reference proteome</keyword>
<feature type="compositionally biased region" description="Acidic residues" evidence="1">
    <location>
        <begin position="81"/>
        <end position="96"/>
    </location>
</feature>
<dbReference type="EMBL" id="JAPDMQ010000015">
    <property type="protein sequence ID" value="KAK0540352.1"/>
    <property type="molecule type" value="Genomic_DNA"/>
</dbReference>
<dbReference type="Proteomes" id="UP001176521">
    <property type="component" value="Unassembled WGS sequence"/>
</dbReference>
<feature type="compositionally biased region" description="Low complexity" evidence="1">
    <location>
        <begin position="53"/>
        <end position="72"/>
    </location>
</feature>
<sequence length="135" mass="13681">MTTNQNPGNFANRPVEDRVAAGIAGGKNEGPGSAAQHQQEAHERVEHGEVNTGGSASGPRSAASAGGQQQQQRVAEKGEAEDVLEAGQDQEEEEEGGGGGGGGGKSKRGFAAMPREKVQEIARMGGRASKGGTSE</sequence>
<feature type="region of interest" description="Disordered" evidence="1">
    <location>
        <begin position="1"/>
        <end position="135"/>
    </location>
</feature>
<protein>
    <recommendedName>
        <fullName evidence="4">Conidiation-specific protein 10</fullName>
    </recommendedName>
</protein>
<accession>A0AAN6GHC9</accession>
<reference evidence="2" key="1">
    <citation type="journal article" date="2023" name="PhytoFront">
        <title>Draft Genome Resources of Seven Strains of Tilletia horrida, Causal Agent of Kernel Smut of Rice.</title>
        <authorList>
            <person name="Khanal S."/>
            <person name="Antony Babu S."/>
            <person name="Zhou X.G."/>
        </authorList>
    </citation>
    <scope>NUCLEOTIDE SEQUENCE</scope>
    <source>
        <strain evidence="2">TX3</strain>
    </source>
</reference>
<name>A0AAN6GHC9_9BASI</name>
<evidence type="ECO:0000313" key="3">
    <source>
        <dbReference type="Proteomes" id="UP001176521"/>
    </source>
</evidence>